<protein>
    <submittedName>
        <fullName evidence="2">Uncharacterized protein</fullName>
    </submittedName>
</protein>
<evidence type="ECO:0000313" key="2">
    <source>
        <dbReference type="EMBL" id="KDR74054.1"/>
    </source>
</evidence>
<accession>A0A067T2A3</accession>
<dbReference type="OrthoDB" id="3267806at2759"/>
<dbReference type="EMBL" id="KL142384">
    <property type="protein sequence ID" value="KDR74054.1"/>
    <property type="molecule type" value="Genomic_DNA"/>
</dbReference>
<dbReference type="STRING" id="685588.A0A067T2A3"/>
<sequence length="305" mass="33590">MSSAFAPGENTILKLKTLGLVFAATAYGAVVSLYASSFAALIGRKPLYSKRKQRYLLVYITFMLLMSTVTFVQNIYTIVIELFQDVDHHPSIYPVLAQNIPWFLTFTIWGADGFMVWRCLVLYNNIPKTGRFLLIGFLLVPSVLSLVSGVFLFTPMTRTRVVQTGTLLILISTSTAANVVFAGLIVFRLLSHQKSIRELLGRTNQGSIYTRIIVMCIESCASIVLFGVVYITVAAKTHGGFVVLPILPHICVISPLLIVYRVAKGREATVTLETSELANDLRNIGLGEDLRFNTLPSPPINPAGV</sequence>
<feature type="transmembrane region" description="Helical" evidence="1">
    <location>
        <begin position="132"/>
        <end position="153"/>
    </location>
</feature>
<dbReference type="HOGENOM" id="CLU_044614_5_0_1"/>
<keyword evidence="1" id="KW-0472">Membrane</keyword>
<reference evidence="3" key="1">
    <citation type="journal article" date="2014" name="Proc. Natl. Acad. Sci. U.S.A.">
        <title>Extensive sampling of basidiomycete genomes demonstrates inadequacy of the white-rot/brown-rot paradigm for wood decay fungi.</title>
        <authorList>
            <person name="Riley R."/>
            <person name="Salamov A.A."/>
            <person name="Brown D.W."/>
            <person name="Nagy L.G."/>
            <person name="Floudas D."/>
            <person name="Held B.W."/>
            <person name="Levasseur A."/>
            <person name="Lombard V."/>
            <person name="Morin E."/>
            <person name="Otillar R."/>
            <person name="Lindquist E.A."/>
            <person name="Sun H."/>
            <person name="LaButti K.M."/>
            <person name="Schmutz J."/>
            <person name="Jabbour D."/>
            <person name="Luo H."/>
            <person name="Baker S.E."/>
            <person name="Pisabarro A.G."/>
            <person name="Walton J.D."/>
            <person name="Blanchette R.A."/>
            <person name="Henrissat B."/>
            <person name="Martin F."/>
            <person name="Cullen D."/>
            <person name="Hibbett D.S."/>
            <person name="Grigoriev I.V."/>
        </authorList>
    </citation>
    <scope>NUCLEOTIDE SEQUENCE [LARGE SCALE GENOMIC DNA]</scope>
    <source>
        <strain evidence="3">CBS 339.88</strain>
    </source>
</reference>
<dbReference type="AlphaFoldDB" id="A0A067T2A3"/>
<feature type="transmembrane region" description="Helical" evidence="1">
    <location>
        <begin position="239"/>
        <end position="260"/>
    </location>
</feature>
<gene>
    <name evidence="2" type="ORF">GALMADRAFT_250783</name>
</gene>
<feature type="transmembrane region" description="Helical" evidence="1">
    <location>
        <begin position="208"/>
        <end position="233"/>
    </location>
</feature>
<dbReference type="Proteomes" id="UP000027222">
    <property type="component" value="Unassembled WGS sequence"/>
</dbReference>
<feature type="transmembrane region" description="Helical" evidence="1">
    <location>
        <begin position="55"/>
        <end position="80"/>
    </location>
</feature>
<feature type="transmembrane region" description="Helical" evidence="1">
    <location>
        <begin position="100"/>
        <end position="120"/>
    </location>
</feature>
<evidence type="ECO:0000313" key="3">
    <source>
        <dbReference type="Proteomes" id="UP000027222"/>
    </source>
</evidence>
<name>A0A067T2A3_GALM3</name>
<keyword evidence="1" id="KW-1133">Transmembrane helix</keyword>
<feature type="transmembrane region" description="Helical" evidence="1">
    <location>
        <begin position="165"/>
        <end position="187"/>
    </location>
</feature>
<evidence type="ECO:0000256" key="1">
    <source>
        <dbReference type="SAM" id="Phobius"/>
    </source>
</evidence>
<keyword evidence="1" id="KW-0812">Transmembrane</keyword>
<organism evidence="2 3">
    <name type="scientific">Galerina marginata (strain CBS 339.88)</name>
    <dbReference type="NCBI Taxonomy" id="685588"/>
    <lineage>
        <taxon>Eukaryota</taxon>
        <taxon>Fungi</taxon>
        <taxon>Dikarya</taxon>
        <taxon>Basidiomycota</taxon>
        <taxon>Agaricomycotina</taxon>
        <taxon>Agaricomycetes</taxon>
        <taxon>Agaricomycetidae</taxon>
        <taxon>Agaricales</taxon>
        <taxon>Agaricineae</taxon>
        <taxon>Strophariaceae</taxon>
        <taxon>Galerina</taxon>
    </lineage>
</organism>
<keyword evidence="3" id="KW-1185">Reference proteome</keyword>
<proteinExistence type="predicted"/>
<feature type="transmembrane region" description="Helical" evidence="1">
    <location>
        <begin position="20"/>
        <end position="43"/>
    </location>
</feature>